<proteinExistence type="predicted"/>
<protein>
    <submittedName>
        <fullName evidence="1">Uncharacterized protein</fullName>
    </submittedName>
</protein>
<evidence type="ECO:0000313" key="1">
    <source>
        <dbReference type="EMBL" id="AEQ50985.1"/>
    </source>
</evidence>
<sequence>MRQNGKRPYWAVADLVLLAFRPDFDATRHAVHFKDGDPCNARLSNLTFGPAEFQRIKKRIEALKSIAA</sequence>
<dbReference type="KEGG" id="phl:KKY_949"/>
<organism evidence="1 2">
    <name type="scientific">Pelagibacterium halotolerans (strain DSM 22347 / JCM 15775 / CGMCC 1.7692 / B2)</name>
    <dbReference type="NCBI Taxonomy" id="1082931"/>
    <lineage>
        <taxon>Bacteria</taxon>
        <taxon>Pseudomonadati</taxon>
        <taxon>Pseudomonadota</taxon>
        <taxon>Alphaproteobacteria</taxon>
        <taxon>Hyphomicrobiales</taxon>
        <taxon>Devosiaceae</taxon>
        <taxon>Pelagibacterium</taxon>
    </lineage>
</organism>
<gene>
    <name evidence="1" type="ordered locus">KKY_949</name>
</gene>
<dbReference type="Gene3D" id="3.90.75.20">
    <property type="match status" value="1"/>
</dbReference>
<keyword evidence="2" id="KW-1185">Reference proteome</keyword>
<name>G4RFU2_PELHB</name>
<dbReference type="Proteomes" id="UP000008850">
    <property type="component" value="Chromosome"/>
</dbReference>
<dbReference type="AlphaFoldDB" id="G4RFU2"/>
<reference evidence="1 2" key="1">
    <citation type="journal article" date="2012" name="J. Bacteriol.">
        <title>Complete genome sequence of Pelagibacterium halotolerans B2T.</title>
        <authorList>
            <person name="Huo Y.Y."/>
            <person name="Cheng H."/>
            <person name="Han X.F."/>
            <person name="Jiang X.W."/>
            <person name="Sun C."/>
            <person name="Zhang X.Q."/>
            <person name="Zhu X.F."/>
            <person name="Liu Y.F."/>
            <person name="Li P.F."/>
            <person name="Ni P.X."/>
            <person name="Wu M."/>
        </authorList>
    </citation>
    <scope>NUCLEOTIDE SEQUENCE [LARGE SCALE GENOMIC DNA]</scope>
    <source>
        <strain evidence="2">DSM 22347 / JCM 15775 / CGMCC 1.7692 / B2</strain>
    </source>
</reference>
<accession>G4RFU2</accession>
<dbReference type="HOGENOM" id="CLU_2790260_0_0_5"/>
<dbReference type="EMBL" id="CP003075">
    <property type="protein sequence ID" value="AEQ50985.1"/>
    <property type="molecule type" value="Genomic_DNA"/>
</dbReference>
<evidence type="ECO:0000313" key="2">
    <source>
        <dbReference type="Proteomes" id="UP000008850"/>
    </source>
</evidence>